<feature type="compositionally biased region" description="Polar residues" evidence="1">
    <location>
        <begin position="1"/>
        <end position="12"/>
    </location>
</feature>
<protein>
    <recommendedName>
        <fullName evidence="4">Peptidase</fullName>
    </recommendedName>
</protein>
<sequence>MEGVQSRTSQDIEQVPAREEEDPGLSAELAATAAGARRRAVRDGDALIDTAHLLHSLLEADPRARGLFEGAQVAKLLGYLVQRSIGYGLQWHGTVEDSGGVPVVREAGWSPAATTAMAAALRRAERRGEGRATGLDLLAALAADSECRASEVLRHTGGDPARLLRTLAVRALEDAEDRDGGSPYGPDRDGDSSPYRVGARPERLSTDGAIGASEDARRGPALPGSGERRDTSGEFARAIDVSALRQGHQG</sequence>
<evidence type="ECO:0000313" key="2">
    <source>
        <dbReference type="EMBL" id="OON77376.1"/>
    </source>
</evidence>
<feature type="region of interest" description="Disordered" evidence="1">
    <location>
        <begin position="1"/>
        <end position="25"/>
    </location>
</feature>
<comment type="caution">
    <text evidence="2">The sequence shown here is derived from an EMBL/GenBank/DDBJ whole genome shotgun (WGS) entry which is preliminary data.</text>
</comment>
<evidence type="ECO:0008006" key="4">
    <source>
        <dbReference type="Google" id="ProtNLM"/>
    </source>
</evidence>
<accession>A0A1V4A6E0</accession>
<keyword evidence="3" id="KW-1185">Reference proteome</keyword>
<feature type="region of interest" description="Disordered" evidence="1">
    <location>
        <begin position="174"/>
        <end position="234"/>
    </location>
</feature>
<proteinExistence type="predicted"/>
<name>A0A1V4A6E0_9ACTN</name>
<dbReference type="Proteomes" id="UP000190539">
    <property type="component" value="Unassembled WGS sequence"/>
</dbReference>
<gene>
    <name evidence="2" type="ORF">B1H18_19295</name>
</gene>
<evidence type="ECO:0000256" key="1">
    <source>
        <dbReference type="SAM" id="MobiDB-lite"/>
    </source>
</evidence>
<organism evidence="2 3">
    <name type="scientific">Streptomyces tsukubensis</name>
    <dbReference type="NCBI Taxonomy" id="83656"/>
    <lineage>
        <taxon>Bacteria</taxon>
        <taxon>Bacillati</taxon>
        <taxon>Actinomycetota</taxon>
        <taxon>Actinomycetes</taxon>
        <taxon>Kitasatosporales</taxon>
        <taxon>Streptomycetaceae</taxon>
        <taxon>Streptomyces</taxon>
    </lineage>
</organism>
<dbReference type="Gene3D" id="1.10.1780.10">
    <property type="entry name" value="Clp, N-terminal domain"/>
    <property type="match status" value="1"/>
</dbReference>
<evidence type="ECO:0000313" key="3">
    <source>
        <dbReference type="Proteomes" id="UP000190539"/>
    </source>
</evidence>
<dbReference type="InterPro" id="IPR036628">
    <property type="entry name" value="Clp_N_dom_sf"/>
</dbReference>
<reference evidence="2 3" key="1">
    <citation type="submission" date="2017-02" db="EMBL/GenBank/DDBJ databases">
        <title>Draft Genome Sequence of Streptomyces tsukubaensis F601, a Producer of the immunosuppressant tacrolimus FK506.</title>
        <authorList>
            <person name="Zong G."/>
            <person name="Zhong C."/>
            <person name="Fu J."/>
            <person name="Qin R."/>
            <person name="Cao G."/>
        </authorList>
    </citation>
    <scope>NUCLEOTIDE SEQUENCE [LARGE SCALE GENOMIC DNA]</scope>
    <source>
        <strain evidence="2 3">F601</strain>
    </source>
</reference>
<dbReference type="EMBL" id="MVFC01000015">
    <property type="protein sequence ID" value="OON77376.1"/>
    <property type="molecule type" value="Genomic_DNA"/>
</dbReference>
<dbReference type="STRING" id="83656.B1H18_19295"/>
<dbReference type="AlphaFoldDB" id="A0A1V4A6E0"/>